<keyword evidence="2" id="KW-1185">Reference proteome</keyword>
<dbReference type="EMBL" id="JAIWYP010000010">
    <property type="protein sequence ID" value="KAH3750366.1"/>
    <property type="molecule type" value="Genomic_DNA"/>
</dbReference>
<proteinExistence type="predicted"/>
<comment type="caution">
    <text evidence="1">The sequence shown here is derived from an EMBL/GenBank/DDBJ whole genome shotgun (WGS) entry which is preliminary data.</text>
</comment>
<gene>
    <name evidence="1" type="ORF">DPMN_184887</name>
</gene>
<evidence type="ECO:0000313" key="1">
    <source>
        <dbReference type="EMBL" id="KAH3750366.1"/>
    </source>
</evidence>
<organism evidence="1 2">
    <name type="scientific">Dreissena polymorpha</name>
    <name type="common">Zebra mussel</name>
    <name type="synonym">Mytilus polymorpha</name>
    <dbReference type="NCBI Taxonomy" id="45954"/>
    <lineage>
        <taxon>Eukaryota</taxon>
        <taxon>Metazoa</taxon>
        <taxon>Spiralia</taxon>
        <taxon>Lophotrochozoa</taxon>
        <taxon>Mollusca</taxon>
        <taxon>Bivalvia</taxon>
        <taxon>Autobranchia</taxon>
        <taxon>Heteroconchia</taxon>
        <taxon>Euheterodonta</taxon>
        <taxon>Imparidentia</taxon>
        <taxon>Neoheterodontei</taxon>
        <taxon>Myida</taxon>
        <taxon>Dreissenoidea</taxon>
        <taxon>Dreissenidae</taxon>
        <taxon>Dreissena</taxon>
    </lineage>
</organism>
<accession>A0A9D4DJI5</accession>
<reference evidence="1" key="2">
    <citation type="submission" date="2020-11" db="EMBL/GenBank/DDBJ databases">
        <authorList>
            <person name="McCartney M.A."/>
            <person name="Auch B."/>
            <person name="Kono T."/>
            <person name="Mallez S."/>
            <person name="Becker A."/>
            <person name="Gohl D.M."/>
            <person name="Silverstein K.A.T."/>
            <person name="Koren S."/>
            <person name="Bechman K.B."/>
            <person name="Herman A."/>
            <person name="Abrahante J.E."/>
            <person name="Garbe J."/>
        </authorList>
    </citation>
    <scope>NUCLEOTIDE SEQUENCE</scope>
    <source>
        <strain evidence="1">Duluth1</strain>
        <tissue evidence="1">Whole animal</tissue>
    </source>
</reference>
<name>A0A9D4DJI5_DREPO</name>
<sequence length="50" mass="5996">MDGWMGGWMDEWVDGWADRLIVRETDRRIDGWMIEGVYKMGWLMNGKMDV</sequence>
<reference evidence="1" key="1">
    <citation type="journal article" date="2019" name="bioRxiv">
        <title>The Genome of the Zebra Mussel, Dreissena polymorpha: A Resource for Invasive Species Research.</title>
        <authorList>
            <person name="McCartney M.A."/>
            <person name="Auch B."/>
            <person name="Kono T."/>
            <person name="Mallez S."/>
            <person name="Zhang Y."/>
            <person name="Obille A."/>
            <person name="Becker A."/>
            <person name="Abrahante J.E."/>
            <person name="Garbe J."/>
            <person name="Badalamenti J.P."/>
            <person name="Herman A."/>
            <person name="Mangelson H."/>
            <person name="Liachko I."/>
            <person name="Sullivan S."/>
            <person name="Sone E.D."/>
            <person name="Koren S."/>
            <person name="Silverstein K.A.T."/>
            <person name="Beckman K.B."/>
            <person name="Gohl D.M."/>
        </authorList>
    </citation>
    <scope>NUCLEOTIDE SEQUENCE</scope>
    <source>
        <strain evidence="1">Duluth1</strain>
        <tissue evidence="1">Whole animal</tissue>
    </source>
</reference>
<protein>
    <submittedName>
        <fullName evidence="1">Uncharacterized protein</fullName>
    </submittedName>
</protein>
<evidence type="ECO:0000313" key="2">
    <source>
        <dbReference type="Proteomes" id="UP000828390"/>
    </source>
</evidence>
<dbReference type="Proteomes" id="UP000828390">
    <property type="component" value="Unassembled WGS sequence"/>
</dbReference>
<dbReference type="AlphaFoldDB" id="A0A9D4DJI5"/>